<dbReference type="Proteomes" id="UP000053477">
    <property type="component" value="Unassembled WGS sequence"/>
</dbReference>
<evidence type="ECO:0000256" key="5">
    <source>
        <dbReference type="ARBA" id="ARBA00022840"/>
    </source>
</evidence>
<dbReference type="InterPro" id="IPR000719">
    <property type="entry name" value="Prot_kinase_dom"/>
</dbReference>
<keyword evidence="9" id="KW-1185">Reference proteome</keyword>
<dbReference type="InterPro" id="IPR011009">
    <property type="entry name" value="Kinase-like_dom_sf"/>
</dbReference>
<keyword evidence="4 8" id="KW-0418">Kinase</keyword>
<evidence type="ECO:0000259" key="7">
    <source>
        <dbReference type="PROSITE" id="PS50011"/>
    </source>
</evidence>
<dbReference type="Gene3D" id="3.30.200.20">
    <property type="entry name" value="Phosphorylase Kinase, domain 1"/>
    <property type="match status" value="1"/>
</dbReference>
<evidence type="ECO:0000256" key="4">
    <source>
        <dbReference type="ARBA" id="ARBA00022777"/>
    </source>
</evidence>
<dbReference type="Pfam" id="PF00069">
    <property type="entry name" value="Pkinase"/>
    <property type="match status" value="1"/>
</dbReference>
<evidence type="ECO:0000256" key="3">
    <source>
        <dbReference type="ARBA" id="ARBA00022741"/>
    </source>
</evidence>
<protein>
    <submittedName>
        <fullName evidence="8">Kinase-like protein</fullName>
    </submittedName>
</protein>
<dbReference type="AlphaFoldDB" id="A0A0H2S6U7"/>
<feature type="compositionally biased region" description="Polar residues" evidence="6">
    <location>
        <begin position="16"/>
        <end position="36"/>
    </location>
</feature>
<dbReference type="EMBL" id="KQ085883">
    <property type="protein sequence ID" value="KLO20010.1"/>
    <property type="molecule type" value="Genomic_DNA"/>
</dbReference>
<name>A0A0H2S6U7_9AGAM</name>
<dbReference type="OrthoDB" id="68483at2759"/>
<feature type="region of interest" description="Disordered" evidence="6">
    <location>
        <begin position="1"/>
        <end position="36"/>
    </location>
</feature>
<evidence type="ECO:0000313" key="8">
    <source>
        <dbReference type="EMBL" id="KLO20010.1"/>
    </source>
</evidence>
<keyword evidence="1" id="KW-0723">Serine/threonine-protein kinase</keyword>
<reference evidence="8 9" key="1">
    <citation type="submission" date="2015-04" db="EMBL/GenBank/DDBJ databases">
        <title>Complete genome sequence of Schizopora paradoxa KUC8140, a cosmopolitan wood degrader in East Asia.</title>
        <authorList>
            <consortium name="DOE Joint Genome Institute"/>
            <person name="Min B."/>
            <person name="Park H."/>
            <person name="Jang Y."/>
            <person name="Kim J.-J."/>
            <person name="Kim K.H."/>
            <person name="Pangilinan J."/>
            <person name="Lipzen A."/>
            <person name="Riley R."/>
            <person name="Grigoriev I.V."/>
            <person name="Spatafora J.W."/>
            <person name="Choi I.-G."/>
        </authorList>
    </citation>
    <scope>NUCLEOTIDE SEQUENCE [LARGE SCALE GENOMIC DNA]</scope>
    <source>
        <strain evidence="8 9">KUC8140</strain>
    </source>
</reference>
<evidence type="ECO:0000313" key="9">
    <source>
        <dbReference type="Proteomes" id="UP000053477"/>
    </source>
</evidence>
<keyword evidence="3" id="KW-0547">Nucleotide-binding</keyword>
<organism evidence="8 9">
    <name type="scientific">Schizopora paradoxa</name>
    <dbReference type="NCBI Taxonomy" id="27342"/>
    <lineage>
        <taxon>Eukaryota</taxon>
        <taxon>Fungi</taxon>
        <taxon>Dikarya</taxon>
        <taxon>Basidiomycota</taxon>
        <taxon>Agaricomycotina</taxon>
        <taxon>Agaricomycetes</taxon>
        <taxon>Hymenochaetales</taxon>
        <taxon>Schizoporaceae</taxon>
        <taxon>Schizopora</taxon>
    </lineage>
</organism>
<sequence length="367" mass="41330">MMRSRRSSHSVQSASATIVQSPTSSSNAGSIKPSTPITPVLDVSVEMERSLRPFSESFSDIQILRDMHDDPLAKEAYEALVIPTTLNGHDVKEISQTGMRGEESFQIETITDIKSVDPDWQDDEIEEICVISPKNRSSSSFLNLQDSYRTSIPDFDILRALSSESHCEVVVARSHNDDRLYVVKTLRRNIASEPNLLNQIRAEQACLRALTENRGPFLPTLHRSFYDNERLYLIMSHYSGGTLHDLLARGKPHTLSSSHCQFYASEIVEALTFLHTIKIVHRNVNLENIAIDDEGHVVLGNFSSAKLLLSTDPKSSSMSICGSVDYQAPEMMLGWKYDYSVDCWAFGVLLCILHYGKVRICTCFYYH</sequence>
<keyword evidence="2" id="KW-0808">Transferase</keyword>
<dbReference type="PROSITE" id="PS50011">
    <property type="entry name" value="PROTEIN_KINASE_DOM"/>
    <property type="match status" value="1"/>
</dbReference>
<dbReference type="GO" id="GO:0005524">
    <property type="term" value="F:ATP binding"/>
    <property type="evidence" value="ECO:0007669"/>
    <property type="project" value="UniProtKB-KW"/>
</dbReference>
<keyword evidence="5" id="KW-0067">ATP-binding</keyword>
<proteinExistence type="predicted"/>
<dbReference type="GO" id="GO:0004674">
    <property type="term" value="F:protein serine/threonine kinase activity"/>
    <property type="evidence" value="ECO:0007669"/>
    <property type="project" value="UniProtKB-KW"/>
</dbReference>
<dbReference type="Gene3D" id="1.10.510.10">
    <property type="entry name" value="Transferase(Phosphotransferase) domain 1"/>
    <property type="match status" value="1"/>
</dbReference>
<dbReference type="PANTHER" id="PTHR24351">
    <property type="entry name" value="RIBOSOMAL PROTEIN S6 KINASE"/>
    <property type="match status" value="1"/>
</dbReference>
<dbReference type="STRING" id="27342.A0A0H2S6U7"/>
<evidence type="ECO:0000256" key="1">
    <source>
        <dbReference type="ARBA" id="ARBA00022527"/>
    </source>
</evidence>
<evidence type="ECO:0000256" key="6">
    <source>
        <dbReference type="SAM" id="MobiDB-lite"/>
    </source>
</evidence>
<gene>
    <name evidence="8" type="ORF">SCHPADRAFT_24794</name>
</gene>
<accession>A0A0H2S6U7</accession>
<feature type="domain" description="Protein kinase" evidence="7">
    <location>
        <begin position="155"/>
        <end position="367"/>
    </location>
</feature>
<dbReference type="SUPFAM" id="SSF56112">
    <property type="entry name" value="Protein kinase-like (PK-like)"/>
    <property type="match status" value="1"/>
</dbReference>
<evidence type="ECO:0000256" key="2">
    <source>
        <dbReference type="ARBA" id="ARBA00022679"/>
    </source>
</evidence>
<dbReference type="InParanoid" id="A0A0H2S6U7"/>